<evidence type="ECO:0000313" key="1">
    <source>
        <dbReference type="EMBL" id="SNS49136.1"/>
    </source>
</evidence>
<dbReference type="Proteomes" id="UP000198420">
    <property type="component" value="Unassembled WGS sequence"/>
</dbReference>
<proteinExistence type="predicted"/>
<name>A0A239EWV3_9ACTN</name>
<sequence length="104" mass="11785">MLLSHFDEWHVVLNRGPGMPRPPGGSEDEAFARWEEAHDEFDARLRASGMRDAPIRDWPADLRDEIETSWKCVIDRGDYGPADCRQGTVHALDADDVVEAVRII</sequence>
<keyword evidence="2" id="KW-1185">Reference proteome</keyword>
<accession>A0A239EWV3</accession>
<reference evidence="2" key="1">
    <citation type="submission" date="2017-06" db="EMBL/GenBank/DDBJ databases">
        <authorList>
            <person name="Varghese N."/>
            <person name="Submissions S."/>
        </authorList>
    </citation>
    <scope>NUCLEOTIDE SEQUENCE [LARGE SCALE GENOMIC DNA]</scope>
    <source>
        <strain evidence="2">DSM 44485</strain>
    </source>
</reference>
<dbReference type="AlphaFoldDB" id="A0A239EWV3"/>
<gene>
    <name evidence="1" type="ORF">SAMN06265355_118137</name>
</gene>
<organism evidence="1 2">
    <name type="scientific">Actinomadura mexicana</name>
    <dbReference type="NCBI Taxonomy" id="134959"/>
    <lineage>
        <taxon>Bacteria</taxon>
        <taxon>Bacillati</taxon>
        <taxon>Actinomycetota</taxon>
        <taxon>Actinomycetes</taxon>
        <taxon>Streptosporangiales</taxon>
        <taxon>Thermomonosporaceae</taxon>
        <taxon>Actinomadura</taxon>
    </lineage>
</organism>
<evidence type="ECO:0000313" key="2">
    <source>
        <dbReference type="Proteomes" id="UP000198420"/>
    </source>
</evidence>
<protein>
    <submittedName>
        <fullName evidence="1">Uncharacterized protein</fullName>
    </submittedName>
</protein>
<dbReference type="EMBL" id="FZNP01000018">
    <property type="protein sequence ID" value="SNS49136.1"/>
    <property type="molecule type" value="Genomic_DNA"/>
</dbReference>